<dbReference type="EMBL" id="JAHESC010000042">
    <property type="protein sequence ID" value="MBT1689472.1"/>
    <property type="molecule type" value="Genomic_DNA"/>
</dbReference>
<reference evidence="2 3" key="1">
    <citation type="submission" date="2021-05" db="EMBL/GenBank/DDBJ databases">
        <title>A Polyphasic approach of four new species of the genus Ohtaekwangia: Ohtaekwangia histidinii sp. nov., Ohtaekwangia cretensis sp. nov., Ohtaekwangia indiensis sp. nov., Ohtaekwangia reichenbachii sp. nov. from diverse environment.</title>
        <authorList>
            <person name="Octaviana S."/>
        </authorList>
    </citation>
    <scope>NUCLEOTIDE SEQUENCE [LARGE SCALE GENOMIC DNA]</scope>
    <source>
        <strain evidence="2 3">PWU37</strain>
    </source>
</reference>
<organism evidence="2 3">
    <name type="scientific">Dawidia soli</name>
    <dbReference type="NCBI Taxonomy" id="2782352"/>
    <lineage>
        <taxon>Bacteria</taxon>
        <taxon>Pseudomonadati</taxon>
        <taxon>Bacteroidota</taxon>
        <taxon>Cytophagia</taxon>
        <taxon>Cytophagales</taxon>
        <taxon>Chryseotaleaceae</taxon>
        <taxon>Dawidia</taxon>
    </lineage>
</organism>
<evidence type="ECO:0000313" key="2">
    <source>
        <dbReference type="EMBL" id="MBT1689472.1"/>
    </source>
</evidence>
<evidence type="ECO:0000313" key="3">
    <source>
        <dbReference type="Proteomes" id="UP001319180"/>
    </source>
</evidence>
<evidence type="ECO:0000259" key="1">
    <source>
        <dbReference type="Pfam" id="PF12867"/>
    </source>
</evidence>
<dbReference type="Pfam" id="PF12867">
    <property type="entry name" value="DinB_2"/>
    <property type="match status" value="1"/>
</dbReference>
<dbReference type="InterPro" id="IPR024775">
    <property type="entry name" value="DinB-like"/>
</dbReference>
<comment type="caution">
    <text evidence="2">The sequence shown here is derived from an EMBL/GenBank/DDBJ whole genome shotgun (WGS) entry which is preliminary data.</text>
</comment>
<proteinExistence type="predicted"/>
<dbReference type="AlphaFoldDB" id="A0AAP2DHI0"/>
<protein>
    <submittedName>
        <fullName evidence="2">DinB family protein</fullName>
    </submittedName>
</protein>
<accession>A0AAP2DHI0</accession>
<gene>
    <name evidence="2" type="ORF">KK078_23110</name>
</gene>
<dbReference type="Proteomes" id="UP001319180">
    <property type="component" value="Unassembled WGS sequence"/>
</dbReference>
<dbReference type="SUPFAM" id="SSF109854">
    <property type="entry name" value="DinB/YfiT-like putative metalloenzymes"/>
    <property type="match status" value="1"/>
</dbReference>
<name>A0AAP2DHI0_9BACT</name>
<sequence>MSQVREDLLGWLHHDEPHLHYRPVNGGWSSLQVLEHIMLTSHFLLIIIDKGAAKAKRRALTMPVQEDWENYSFISDALNEVAIHKSFSWERPLHMEPTGNLSLGEVRENVRAQFVRCEAYLELLKHGEGTLYLTTMTVNGIGKLDVYQYIYFLILHAKRHLTQLQRNKDEFAAGR</sequence>
<feature type="domain" description="DinB-like" evidence="1">
    <location>
        <begin position="3"/>
        <end position="164"/>
    </location>
</feature>
<keyword evidence="3" id="KW-1185">Reference proteome</keyword>
<dbReference type="RefSeq" id="WP_254092694.1">
    <property type="nucleotide sequence ID" value="NZ_JAHESC010000042.1"/>
</dbReference>
<dbReference type="Gene3D" id="1.20.120.450">
    <property type="entry name" value="dinb family like domain"/>
    <property type="match status" value="1"/>
</dbReference>
<dbReference type="InterPro" id="IPR034660">
    <property type="entry name" value="DinB/YfiT-like"/>
</dbReference>